<protein>
    <submittedName>
        <fullName evidence="1">Uncharacterized protein</fullName>
    </submittedName>
</protein>
<organism evidence="1 2">
    <name type="scientific">Vibrio cholerae</name>
    <dbReference type="NCBI Taxonomy" id="666"/>
    <lineage>
        <taxon>Bacteria</taxon>
        <taxon>Pseudomonadati</taxon>
        <taxon>Pseudomonadota</taxon>
        <taxon>Gammaproteobacteria</taxon>
        <taxon>Vibrionales</taxon>
        <taxon>Vibrionaceae</taxon>
        <taxon>Vibrio</taxon>
    </lineage>
</organism>
<reference evidence="1 2" key="1">
    <citation type="submission" date="2015-07" db="EMBL/GenBank/DDBJ databases">
        <authorList>
            <consortium name="Pathogen Informatics"/>
        </authorList>
    </citation>
    <scope>NUCLEOTIDE SEQUENCE [LARGE SCALE GENOMIC DNA]</scope>
    <source>
        <strain evidence="1 2">A316</strain>
    </source>
</reference>
<gene>
    <name evidence="1" type="ORF">ERS013200_02379</name>
</gene>
<dbReference type="Proteomes" id="UP000041770">
    <property type="component" value="Unassembled WGS sequence"/>
</dbReference>
<evidence type="ECO:0000313" key="2">
    <source>
        <dbReference type="Proteomes" id="UP000041770"/>
    </source>
</evidence>
<accession>A0A655ZWP0</accession>
<dbReference type="EMBL" id="CWQY01000015">
    <property type="protein sequence ID" value="CSC82713.1"/>
    <property type="molecule type" value="Genomic_DNA"/>
</dbReference>
<proteinExistence type="predicted"/>
<sequence length="97" mass="11266">MVGRQVIDVVLMTHRFYLTDGFLARDFNIVITPHLQWLFCHPHHIRQQMVSAVDLRTFQHNQVTTANINFISQCQSDRQTGLCLRQIAIKSHNPCHG</sequence>
<dbReference type="AlphaFoldDB" id="A0A655ZWP0"/>
<evidence type="ECO:0000313" key="1">
    <source>
        <dbReference type="EMBL" id="CSC82713.1"/>
    </source>
</evidence>
<name>A0A655ZWP0_VIBCL</name>